<gene>
    <name evidence="1" type="ORF">FMOSSE_LOCUS7234</name>
</gene>
<proteinExistence type="predicted"/>
<dbReference type="Proteomes" id="UP000789375">
    <property type="component" value="Unassembled WGS sequence"/>
</dbReference>
<accession>A0A9N9FZ93</accession>
<reference evidence="1" key="1">
    <citation type="submission" date="2021-06" db="EMBL/GenBank/DDBJ databases">
        <authorList>
            <person name="Kallberg Y."/>
            <person name="Tangrot J."/>
            <person name="Rosling A."/>
        </authorList>
    </citation>
    <scope>NUCLEOTIDE SEQUENCE</scope>
    <source>
        <strain evidence="1">87-6 pot B 2015</strain>
    </source>
</reference>
<keyword evidence="2" id="KW-1185">Reference proteome</keyword>
<evidence type="ECO:0000313" key="1">
    <source>
        <dbReference type="EMBL" id="CAG8566551.1"/>
    </source>
</evidence>
<dbReference type="AlphaFoldDB" id="A0A9N9FZ93"/>
<sequence>MDLYISREYGSRYPAVRDLGIGATNAGKKVMKRGWVDREEVLVALLNIFDEIVPPSYLGIDTVNFVVVDKPKYDLVLESIEEQERGKSQYRYRKNLWKLLLSLHTFYELLFPEFIATDSDGEVILTKFFKCFHIYMKRNINLSEYYDSEYTKTESSNSETNSSDPETSSEDDMPHLIIYSQAFYSNPTLNEIFEDKVAMFEFAVKTLLAN</sequence>
<comment type="caution">
    <text evidence="1">The sequence shown here is derived from an EMBL/GenBank/DDBJ whole genome shotgun (WGS) entry which is preliminary data.</text>
</comment>
<protein>
    <submittedName>
        <fullName evidence="1">1623_t:CDS:1</fullName>
    </submittedName>
</protein>
<dbReference type="EMBL" id="CAJVPP010001649">
    <property type="protein sequence ID" value="CAG8566551.1"/>
    <property type="molecule type" value="Genomic_DNA"/>
</dbReference>
<name>A0A9N9FZ93_FUNMO</name>
<evidence type="ECO:0000313" key="2">
    <source>
        <dbReference type="Proteomes" id="UP000789375"/>
    </source>
</evidence>
<organism evidence="1 2">
    <name type="scientific">Funneliformis mosseae</name>
    <name type="common">Endomycorrhizal fungus</name>
    <name type="synonym">Glomus mosseae</name>
    <dbReference type="NCBI Taxonomy" id="27381"/>
    <lineage>
        <taxon>Eukaryota</taxon>
        <taxon>Fungi</taxon>
        <taxon>Fungi incertae sedis</taxon>
        <taxon>Mucoromycota</taxon>
        <taxon>Glomeromycotina</taxon>
        <taxon>Glomeromycetes</taxon>
        <taxon>Glomerales</taxon>
        <taxon>Glomeraceae</taxon>
        <taxon>Funneliformis</taxon>
    </lineage>
</organism>